<reference evidence="2" key="1">
    <citation type="journal article" date="2015" name="Genome Biol. Evol.">
        <title>Organellar Genomes of White Spruce (Picea glauca): Assembly and Annotation.</title>
        <authorList>
            <person name="Jackman S.D."/>
            <person name="Warren R.L."/>
            <person name="Gibb E.A."/>
            <person name="Vandervalk B.P."/>
            <person name="Mohamadi H."/>
            <person name="Chu J."/>
            <person name="Raymond A."/>
            <person name="Pleasance S."/>
            <person name="Coope R."/>
            <person name="Wildung M.R."/>
            <person name="Ritland C.E."/>
            <person name="Bousquet J."/>
            <person name="Jones S.J."/>
            <person name="Bohlmann J."/>
            <person name="Birol I."/>
        </authorList>
    </citation>
    <scope>NUCLEOTIDE SEQUENCE [LARGE SCALE GENOMIC DNA]</scope>
    <source>
        <tissue evidence="2">Flushing bud</tissue>
    </source>
</reference>
<dbReference type="AlphaFoldDB" id="A0A117NHE4"/>
<dbReference type="EMBL" id="LKAM01000006">
    <property type="protein sequence ID" value="KUM48217.1"/>
    <property type="molecule type" value="Genomic_DNA"/>
</dbReference>
<geneLocation type="mitochondrion" evidence="2"/>
<comment type="caution">
    <text evidence="2">The sequence shown here is derived from an EMBL/GenBank/DDBJ whole genome shotgun (WGS) entry which is preliminary data.</text>
</comment>
<organism evidence="2">
    <name type="scientific">Picea glauca</name>
    <name type="common">White spruce</name>
    <name type="synonym">Pinus glauca</name>
    <dbReference type="NCBI Taxonomy" id="3330"/>
    <lineage>
        <taxon>Eukaryota</taxon>
        <taxon>Viridiplantae</taxon>
        <taxon>Streptophyta</taxon>
        <taxon>Embryophyta</taxon>
        <taxon>Tracheophyta</taxon>
        <taxon>Spermatophyta</taxon>
        <taxon>Pinopsida</taxon>
        <taxon>Pinidae</taxon>
        <taxon>Conifers I</taxon>
        <taxon>Pinales</taxon>
        <taxon>Pinaceae</taxon>
        <taxon>Picea</taxon>
    </lineage>
</organism>
<name>A0A117NHE4_PICGL</name>
<keyword evidence="2" id="KW-0496">Mitochondrion</keyword>
<gene>
    <name evidence="2" type="ORF">ABT39_MTgene5214</name>
</gene>
<protein>
    <submittedName>
        <fullName evidence="2">Uncharacterized protein</fullName>
    </submittedName>
</protein>
<feature type="compositionally biased region" description="Polar residues" evidence="1">
    <location>
        <begin position="65"/>
        <end position="74"/>
    </location>
</feature>
<proteinExistence type="predicted"/>
<accession>A0A117NHE4</accession>
<evidence type="ECO:0000256" key="1">
    <source>
        <dbReference type="SAM" id="MobiDB-lite"/>
    </source>
</evidence>
<feature type="compositionally biased region" description="Basic and acidic residues" evidence="1">
    <location>
        <begin position="42"/>
        <end position="62"/>
    </location>
</feature>
<feature type="region of interest" description="Disordered" evidence="1">
    <location>
        <begin position="42"/>
        <end position="74"/>
    </location>
</feature>
<evidence type="ECO:0000313" key="2">
    <source>
        <dbReference type="EMBL" id="KUM48217.1"/>
    </source>
</evidence>
<sequence>MASHVIQSCWGARISWSVMAMPKLASKWTNFSKLIFSMEKERERQKRLEGSREKMMASEGRVEGPTTQKGKCQQ</sequence>